<feature type="domain" description="CusB-like beta-barrel" evidence="8">
    <location>
        <begin position="243"/>
        <end position="318"/>
    </location>
</feature>
<feature type="domain" description="Heavy metal binding" evidence="5">
    <location>
        <begin position="43"/>
        <end position="69"/>
    </location>
</feature>
<evidence type="ECO:0000256" key="1">
    <source>
        <dbReference type="ARBA" id="ARBA00009477"/>
    </source>
</evidence>
<dbReference type="InterPro" id="IPR058792">
    <property type="entry name" value="Beta-barrel_RND_2"/>
</dbReference>
<dbReference type="Pfam" id="PF19335">
    <property type="entry name" value="HMBD"/>
    <property type="match status" value="1"/>
</dbReference>
<evidence type="ECO:0000259" key="8">
    <source>
        <dbReference type="Pfam" id="PF25954"/>
    </source>
</evidence>
<comment type="similarity">
    <text evidence="1">Belongs to the membrane fusion protein (MFP) (TC 8.A.1) family.</text>
</comment>
<reference evidence="9 10" key="1">
    <citation type="journal article" date="2018" name="Nat. Biotechnol.">
        <title>A standardized bacterial taxonomy based on genome phylogeny substantially revises the tree of life.</title>
        <authorList>
            <person name="Parks D.H."/>
            <person name="Chuvochina M."/>
            <person name="Waite D.W."/>
            <person name="Rinke C."/>
            <person name="Skarshewski A."/>
            <person name="Chaumeil P.A."/>
            <person name="Hugenholtz P."/>
        </authorList>
    </citation>
    <scope>NUCLEOTIDE SEQUENCE [LARGE SCALE GENOMIC DNA]</scope>
    <source>
        <strain evidence="9">UBA9158</strain>
    </source>
</reference>
<dbReference type="InterPro" id="IPR058791">
    <property type="entry name" value="3HB_CusB"/>
</dbReference>
<keyword evidence="4" id="KW-0732">Signal</keyword>
<dbReference type="GO" id="GO:0030288">
    <property type="term" value="C:outer membrane-bounded periplasmic space"/>
    <property type="evidence" value="ECO:0007669"/>
    <property type="project" value="TreeGrafter"/>
</dbReference>
<name>A0A3C1KK41_9GAMM</name>
<dbReference type="GO" id="GO:0060003">
    <property type="term" value="P:copper ion export"/>
    <property type="evidence" value="ECO:0007669"/>
    <property type="project" value="TreeGrafter"/>
</dbReference>
<evidence type="ECO:0000256" key="4">
    <source>
        <dbReference type="SAM" id="SignalP"/>
    </source>
</evidence>
<evidence type="ECO:0000259" key="6">
    <source>
        <dbReference type="Pfam" id="PF25869"/>
    </source>
</evidence>
<evidence type="ECO:0000259" key="7">
    <source>
        <dbReference type="Pfam" id="PF25919"/>
    </source>
</evidence>
<gene>
    <name evidence="9" type="ORF">DCP75_04660</name>
</gene>
<evidence type="ECO:0000313" key="9">
    <source>
        <dbReference type="EMBL" id="HAN27005.1"/>
    </source>
</evidence>
<sequence>MNAMMKTVAATALGAVAGVLATLWWSSAAPAPAVEDTAAEPLYWVAPMDPNYRRDAPGKSPMGMDLIPVYADKADAAATGTVRIAPAVTNNLGVRTAEVVMGRLPSLISTVGYVQYDEDQLQHVHPRVEGWIETLFVNASGDPVSRGEPLYTLYSPTLVNAQEELLLAWRRDDPALVKAATERLEALRVPPEAIRTLRDSRTVSRTVTVTAPQDGVVDTLQVRQGMYVKPGMETLSIASLDHLWVIGEVFERQATQVQVGDTVRIQLDFAPGREWEGRIDYVYPTLNTRTRTLQVRVRVANPDHVLRPGMFAQLQVATTPGEQRLLVPREALIRTGSQSRLVLALGEGRFKSVAVAAGRVGREQAEILAGIAAGDRIVTSAQFLIDSESSKTSDFLRMEEHTRAAREQVDDHSGHAREHTR</sequence>
<feature type="chain" id="PRO_5017695943" evidence="4">
    <location>
        <begin position="22"/>
        <end position="421"/>
    </location>
</feature>
<dbReference type="GO" id="GO:0046914">
    <property type="term" value="F:transition metal ion binding"/>
    <property type="evidence" value="ECO:0007669"/>
    <property type="project" value="TreeGrafter"/>
</dbReference>
<dbReference type="SUPFAM" id="SSF111369">
    <property type="entry name" value="HlyD-like secretion proteins"/>
    <property type="match status" value="1"/>
</dbReference>
<evidence type="ECO:0000256" key="2">
    <source>
        <dbReference type="ARBA" id="ARBA00022448"/>
    </source>
</evidence>
<dbReference type="Gene3D" id="2.40.50.100">
    <property type="match status" value="1"/>
</dbReference>
<proteinExistence type="inferred from homology"/>
<dbReference type="Gene3D" id="2.40.30.170">
    <property type="match status" value="1"/>
</dbReference>
<dbReference type="Gene3D" id="2.40.420.20">
    <property type="match status" value="1"/>
</dbReference>
<dbReference type="Pfam" id="PF25869">
    <property type="entry name" value="3HB_CusB"/>
    <property type="match status" value="1"/>
</dbReference>
<evidence type="ECO:0000256" key="3">
    <source>
        <dbReference type="SAM" id="MobiDB-lite"/>
    </source>
</evidence>
<keyword evidence="2" id="KW-0813">Transport</keyword>
<dbReference type="Proteomes" id="UP000259273">
    <property type="component" value="Unassembled WGS sequence"/>
</dbReference>
<dbReference type="InterPro" id="IPR058790">
    <property type="entry name" value="BSH_CusB"/>
</dbReference>
<dbReference type="Gene3D" id="6.10.140.730">
    <property type="match status" value="1"/>
</dbReference>
<accession>A0A3C1KK41</accession>
<comment type="caution">
    <text evidence="9">The sequence shown here is derived from an EMBL/GenBank/DDBJ whole genome shotgun (WGS) entry which is preliminary data.</text>
</comment>
<protein>
    <submittedName>
        <fullName evidence="9">Efflux RND transporter periplasmic adaptor subunit</fullName>
    </submittedName>
</protein>
<organism evidence="9 10">
    <name type="scientific">Haliea salexigens</name>
    <dbReference type="NCBI Taxonomy" id="287487"/>
    <lineage>
        <taxon>Bacteria</taxon>
        <taxon>Pseudomonadati</taxon>
        <taxon>Pseudomonadota</taxon>
        <taxon>Gammaproteobacteria</taxon>
        <taxon>Cellvibrionales</taxon>
        <taxon>Halieaceae</taxon>
        <taxon>Haliea</taxon>
    </lineage>
</organism>
<dbReference type="PANTHER" id="PTHR30097:SF15">
    <property type="entry name" value="CATION EFFLUX SYSTEM PROTEIN CUSB"/>
    <property type="match status" value="1"/>
</dbReference>
<dbReference type="GO" id="GO:0016020">
    <property type="term" value="C:membrane"/>
    <property type="evidence" value="ECO:0007669"/>
    <property type="project" value="InterPro"/>
</dbReference>
<dbReference type="AlphaFoldDB" id="A0A3C1KK41"/>
<evidence type="ECO:0000313" key="10">
    <source>
        <dbReference type="Proteomes" id="UP000259273"/>
    </source>
</evidence>
<dbReference type="Pfam" id="PF25954">
    <property type="entry name" value="Beta-barrel_RND_2"/>
    <property type="match status" value="1"/>
</dbReference>
<feature type="signal peptide" evidence="4">
    <location>
        <begin position="1"/>
        <end position="21"/>
    </location>
</feature>
<evidence type="ECO:0000259" key="5">
    <source>
        <dbReference type="Pfam" id="PF19335"/>
    </source>
</evidence>
<dbReference type="GO" id="GO:0015679">
    <property type="term" value="P:plasma membrane copper ion transport"/>
    <property type="evidence" value="ECO:0007669"/>
    <property type="project" value="TreeGrafter"/>
</dbReference>
<dbReference type="STRING" id="1121937.GCA_000423125_03340"/>
<dbReference type="PANTHER" id="PTHR30097">
    <property type="entry name" value="CATION EFFLUX SYSTEM PROTEIN CUSB"/>
    <property type="match status" value="1"/>
</dbReference>
<dbReference type="InterPro" id="IPR051909">
    <property type="entry name" value="MFP_Cation_Efflux"/>
</dbReference>
<dbReference type="InterPro" id="IPR045800">
    <property type="entry name" value="HMBD"/>
</dbReference>
<dbReference type="NCBIfam" id="TIGR01730">
    <property type="entry name" value="RND_mfp"/>
    <property type="match status" value="1"/>
</dbReference>
<feature type="region of interest" description="Disordered" evidence="3">
    <location>
        <begin position="399"/>
        <end position="421"/>
    </location>
</feature>
<dbReference type="GO" id="GO:0022857">
    <property type="term" value="F:transmembrane transporter activity"/>
    <property type="evidence" value="ECO:0007669"/>
    <property type="project" value="InterPro"/>
</dbReference>
<dbReference type="EMBL" id="DMND01000068">
    <property type="protein sequence ID" value="HAN27005.1"/>
    <property type="molecule type" value="Genomic_DNA"/>
</dbReference>
<feature type="domain" description="CusB-like three alpha-helical bundle" evidence="6">
    <location>
        <begin position="158"/>
        <end position="204"/>
    </location>
</feature>
<feature type="domain" description="CusB-like barrel-sandwich hybrid" evidence="7">
    <location>
        <begin position="122"/>
        <end position="237"/>
    </location>
</feature>
<dbReference type="Pfam" id="PF25919">
    <property type="entry name" value="BSH_CusB"/>
    <property type="match status" value="1"/>
</dbReference>
<dbReference type="InterPro" id="IPR006143">
    <property type="entry name" value="RND_pump_MFP"/>
</dbReference>
<dbReference type="FunFam" id="2.40.30.170:FF:000010">
    <property type="entry name" value="Efflux RND transporter periplasmic adaptor subunit"/>
    <property type="match status" value="1"/>
</dbReference>